<keyword evidence="7" id="KW-0508">mRNA splicing</keyword>
<keyword evidence="6" id="KW-0067">ATP-binding</keyword>
<evidence type="ECO:0000256" key="8">
    <source>
        <dbReference type="ARBA" id="ARBA00038040"/>
    </source>
</evidence>
<dbReference type="GO" id="GO:0016787">
    <property type="term" value="F:hydrolase activity"/>
    <property type="evidence" value="ECO:0007669"/>
    <property type="project" value="UniProtKB-KW"/>
</dbReference>
<evidence type="ECO:0000256" key="9">
    <source>
        <dbReference type="ARBA" id="ARBA00047984"/>
    </source>
</evidence>
<dbReference type="CDD" id="cd18791">
    <property type="entry name" value="SF2_C_RHA"/>
    <property type="match status" value="1"/>
</dbReference>
<dbReference type="SMART" id="SM00487">
    <property type="entry name" value="DEXDc"/>
    <property type="match status" value="1"/>
</dbReference>
<dbReference type="GeneID" id="66114409"/>
<evidence type="ECO:0000256" key="7">
    <source>
        <dbReference type="ARBA" id="ARBA00023187"/>
    </source>
</evidence>
<dbReference type="InterPro" id="IPR011709">
    <property type="entry name" value="DEAD-box_helicase_OB_fold"/>
</dbReference>
<feature type="domain" description="Helicase C-terminal" evidence="12">
    <location>
        <begin position="554"/>
        <end position="734"/>
    </location>
</feature>
<dbReference type="GO" id="GO:0022613">
    <property type="term" value="P:ribonucleoprotein complex biogenesis"/>
    <property type="evidence" value="ECO:0007669"/>
    <property type="project" value="UniProtKB-ARBA"/>
</dbReference>
<dbReference type="Pfam" id="PF00270">
    <property type="entry name" value="DEAD"/>
    <property type="match status" value="1"/>
</dbReference>
<dbReference type="InterPro" id="IPR014001">
    <property type="entry name" value="Helicase_ATP-bd"/>
</dbReference>
<comment type="catalytic activity">
    <reaction evidence="9">
        <text>ATP + H2O = ADP + phosphate + H(+)</text>
        <dbReference type="Rhea" id="RHEA:13065"/>
        <dbReference type="ChEBI" id="CHEBI:15377"/>
        <dbReference type="ChEBI" id="CHEBI:15378"/>
        <dbReference type="ChEBI" id="CHEBI:30616"/>
        <dbReference type="ChEBI" id="CHEBI:43474"/>
        <dbReference type="ChEBI" id="CHEBI:456216"/>
        <dbReference type="EC" id="3.6.4.13"/>
    </reaction>
</comment>
<feature type="compositionally biased region" description="Basic and acidic residues" evidence="10">
    <location>
        <begin position="205"/>
        <end position="216"/>
    </location>
</feature>
<feature type="region of interest" description="Disordered" evidence="10">
    <location>
        <begin position="1020"/>
        <end position="1051"/>
    </location>
</feature>
<accession>A0A9P8AHE9</accession>
<evidence type="ECO:0000313" key="13">
    <source>
        <dbReference type="EMBL" id="KAG7193272.1"/>
    </source>
</evidence>
<dbReference type="SMART" id="SM00490">
    <property type="entry name" value="HELICc"/>
    <property type="match status" value="1"/>
</dbReference>
<dbReference type="OrthoDB" id="10253254at2759"/>
<dbReference type="GO" id="GO:0005681">
    <property type="term" value="C:spliceosomal complex"/>
    <property type="evidence" value="ECO:0007669"/>
    <property type="project" value="UniProtKB-ARBA"/>
</dbReference>
<feature type="compositionally biased region" description="Basic and acidic residues" evidence="10">
    <location>
        <begin position="89"/>
        <end position="101"/>
    </location>
</feature>
<dbReference type="PANTHER" id="PTHR18934">
    <property type="entry name" value="ATP-DEPENDENT RNA HELICASE"/>
    <property type="match status" value="1"/>
</dbReference>
<dbReference type="GO" id="GO:0000398">
    <property type="term" value="P:mRNA splicing, via spliceosome"/>
    <property type="evidence" value="ECO:0007669"/>
    <property type="project" value="UniProtKB-ARBA"/>
</dbReference>
<dbReference type="InterPro" id="IPR002464">
    <property type="entry name" value="DNA/RNA_helicase_DEAH_CS"/>
</dbReference>
<sequence length="1051" mass="119253">MLAFSKCLATIGIRSEQQVQKIHSLIKDNYNELESYTNKPKKTLRIKLDLFEEEPELLPVAASDANGKAPSKVKKLKFKKISKTDAQRLRTTLEVDSRSEKSPGQQQPKILPVSQGETRAETNQKKGLSLLPLAEHEQGAGTEALEKDDFKFLLDNDNNVENDREWYMDDLKEEHETMETKIEEERRSKAKGAVGDNRTGGSYNEKGEYVDYDHDPQYDDSSRLQIRSHFMIPPFLDAHSESLMLLNKDNTQNGVVLTKLGPSISPIKDPLSELAVLASKGSFVLREARSKKEKAKQAKDKSSLLGTAMGKALGLKDGENDEAHHSRAVIASSDYDEKYDRAVIDKQRKSLPAYRVRSEVIRIISENQVTIIIGETGSGKTTQLTQFLYEEGFASNIAKGNSRKLIGCTQPRRVAAMSVAKRVSEEVGCKLGEEVGYAIRFEDMTSHDKTAIKYMTEGVLLRELLVDPYLEQYSCVIMDEAHERLLNTDILLGLLKQLVSKRNDLKLVITSATMNAGKFALFFGDAPCFTIPGRTFPVDIYFSHSSSLDYVESAVKQVLTIHLSNSANGNDGDILVFMTGQEDIEMVCQLIEEKLNLLEGPPPLDVLPIYSTMPLDLQRRIFNKTDKERRKCVVATNIAETSLTVDGIKYVIDSGLTKMKVYNPKLGMDALQVVPISIANADQRSGRAGRTGPGVAYRLYTERQCTPEQMYSQPIPEIQRTNLSNAMLLLKQMDVNDVNHFPFLDPPPSDLLNFSLYDLWSWGALTNVGELSDLGHKMTRLPMDPALSKLILLSCEDEFHCSVDVVKIVSLLSVPGIYYRPKERLREVDMVLEKFIVSESDHLTLLNIYNQFIAQLKKDGRRVSQWCSKNFLQVKSLMRARDIEAQIHLILKRYKHPFLHARNDDDIRKCICASFYHQLAKLSKTNMFGESEFVNLRHKYMKMYLHPTSGLNKSSLMTNYVVYHELILTSKEYMNCVTCVEPTWLLEYGPMFYECENHSSSHAVFVKQLETDRQQYEEKKSLSYSITRTKSSNEARPQSRNTSKFKKRRAF</sequence>
<evidence type="ECO:0000256" key="2">
    <source>
        <dbReference type="ARBA" id="ARBA00022664"/>
    </source>
</evidence>
<dbReference type="Gene3D" id="3.40.50.300">
    <property type="entry name" value="P-loop containing nucleotide triphosphate hydrolases"/>
    <property type="match status" value="2"/>
</dbReference>
<dbReference type="InterPro" id="IPR007502">
    <property type="entry name" value="Helicase-assoc_dom"/>
</dbReference>
<dbReference type="AlphaFoldDB" id="A0A9P8AHE9"/>
<dbReference type="InterPro" id="IPR011545">
    <property type="entry name" value="DEAD/DEAH_box_helicase_dom"/>
</dbReference>
<dbReference type="GO" id="GO:0034458">
    <property type="term" value="F:3'-5' RNA helicase activity"/>
    <property type="evidence" value="ECO:0007669"/>
    <property type="project" value="TreeGrafter"/>
</dbReference>
<dbReference type="InterPro" id="IPR027417">
    <property type="entry name" value="P-loop_NTPase"/>
</dbReference>
<dbReference type="Gene3D" id="1.20.120.1080">
    <property type="match status" value="1"/>
</dbReference>
<dbReference type="FunFam" id="3.40.50.300:FF:000615">
    <property type="entry name" value="pre-mRNA-splicing factor ATP-dependent RNA helicase DEAH7"/>
    <property type="match status" value="1"/>
</dbReference>
<evidence type="ECO:0000256" key="1">
    <source>
        <dbReference type="ARBA" id="ARBA00012552"/>
    </source>
</evidence>
<dbReference type="Pfam" id="PF00271">
    <property type="entry name" value="Helicase_C"/>
    <property type="match status" value="1"/>
</dbReference>
<evidence type="ECO:0000256" key="5">
    <source>
        <dbReference type="ARBA" id="ARBA00022806"/>
    </source>
</evidence>
<feature type="compositionally biased region" description="Polar residues" evidence="10">
    <location>
        <begin position="1022"/>
        <end position="1042"/>
    </location>
</feature>
<dbReference type="Pfam" id="PF21010">
    <property type="entry name" value="HA2_C"/>
    <property type="match status" value="1"/>
</dbReference>
<feature type="region of interest" description="Disordered" evidence="10">
    <location>
        <begin position="89"/>
        <end position="132"/>
    </location>
</feature>
<evidence type="ECO:0000256" key="3">
    <source>
        <dbReference type="ARBA" id="ARBA00022741"/>
    </source>
</evidence>
<keyword evidence="2" id="KW-0507">mRNA processing</keyword>
<dbReference type="RefSeq" id="XP_043048820.1">
    <property type="nucleotide sequence ID" value="XM_043191848.1"/>
</dbReference>
<protein>
    <recommendedName>
        <fullName evidence="1">RNA helicase</fullName>
        <ecNumber evidence="1">3.6.4.13</ecNumber>
    </recommendedName>
</protein>
<dbReference type="GO" id="GO:0071826">
    <property type="term" value="P:protein-RNA complex organization"/>
    <property type="evidence" value="ECO:0007669"/>
    <property type="project" value="UniProtKB-ARBA"/>
</dbReference>
<evidence type="ECO:0000259" key="11">
    <source>
        <dbReference type="PROSITE" id="PS51192"/>
    </source>
</evidence>
<evidence type="ECO:0000313" key="14">
    <source>
        <dbReference type="Proteomes" id="UP000790833"/>
    </source>
</evidence>
<evidence type="ECO:0000256" key="10">
    <source>
        <dbReference type="SAM" id="MobiDB-lite"/>
    </source>
</evidence>
<keyword evidence="4" id="KW-0378">Hydrolase</keyword>
<evidence type="ECO:0000259" key="12">
    <source>
        <dbReference type="PROSITE" id="PS51194"/>
    </source>
</evidence>
<dbReference type="PROSITE" id="PS00690">
    <property type="entry name" value="DEAH_ATP_HELICASE"/>
    <property type="match status" value="1"/>
</dbReference>
<dbReference type="FunFam" id="3.40.50.300:FF:000007">
    <property type="entry name" value="Pre-mRNA-splicing factor ATP-dependent RNA helicase"/>
    <property type="match status" value="1"/>
</dbReference>
<dbReference type="Pfam" id="PF07717">
    <property type="entry name" value="OB_NTP_bind"/>
    <property type="match status" value="1"/>
</dbReference>
<dbReference type="SUPFAM" id="SSF52540">
    <property type="entry name" value="P-loop containing nucleoside triphosphate hydrolases"/>
    <property type="match status" value="1"/>
</dbReference>
<proteinExistence type="inferred from homology"/>
<feature type="region of interest" description="Disordered" evidence="10">
    <location>
        <begin position="180"/>
        <end position="216"/>
    </location>
</feature>
<name>A0A9P8AHE9_9ASCO</name>
<dbReference type="InterPro" id="IPR001650">
    <property type="entry name" value="Helicase_C-like"/>
</dbReference>
<keyword evidence="3" id="KW-0547">Nucleotide-binding</keyword>
<dbReference type="EMBL" id="JAHMUF010000013">
    <property type="protein sequence ID" value="KAG7193272.1"/>
    <property type="molecule type" value="Genomic_DNA"/>
</dbReference>
<keyword evidence="14" id="KW-1185">Reference proteome</keyword>
<feature type="domain" description="Helicase ATP-binding" evidence="11">
    <location>
        <begin position="361"/>
        <end position="532"/>
    </location>
</feature>
<dbReference type="GO" id="GO:0003723">
    <property type="term" value="F:RNA binding"/>
    <property type="evidence" value="ECO:0007669"/>
    <property type="project" value="TreeGrafter"/>
</dbReference>
<evidence type="ECO:0000256" key="4">
    <source>
        <dbReference type="ARBA" id="ARBA00022801"/>
    </source>
</evidence>
<dbReference type="PROSITE" id="PS51192">
    <property type="entry name" value="HELICASE_ATP_BIND_1"/>
    <property type="match status" value="1"/>
</dbReference>
<reference evidence="13" key="1">
    <citation type="submission" date="2021-03" db="EMBL/GenBank/DDBJ databases">
        <authorList>
            <person name="Palmer J.M."/>
        </authorList>
    </citation>
    <scope>NUCLEOTIDE SEQUENCE</scope>
    <source>
        <strain evidence="13">ARV_011</strain>
    </source>
</reference>
<keyword evidence="5 13" id="KW-0347">Helicase</keyword>
<dbReference type="GO" id="GO:0005524">
    <property type="term" value="F:ATP binding"/>
    <property type="evidence" value="ECO:0007669"/>
    <property type="project" value="UniProtKB-KW"/>
</dbReference>
<dbReference type="PROSITE" id="PS51194">
    <property type="entry name" value="HELICASE_CTER"/>
    <property type="match status" value="1"/>
</dbReference>
<evidence type="ECO:0000256" key="6">
    <source>
        <dbReference type="ARBA" id="ARBA00022840"/>
    </source>
</evidence>
<dbReference type="EC" id="3.6.4.13" evidence="1"/>
<dbReference type="Proteomes" id="UP000790833">
    <property type="component" value="Unassembled WGS sequence"/>
</dbReference>
<dbReference type="PANTHER" id="PTHR18934:SF91">
    <property type="entry name" value="PRE-MRNA-SPLICING FACTOR ATP-DEPENDENT RNA HELICASE PRP16"/>
    <property type="match status" value="1"/>
</dbReference>
<gene>
    <name evidence="13" type="primary">PRP16</name>
    <name evidence="13" type="ORF">KQ657_001035</name>
</gene>
<comment type="caution">
    <text evidence="13">The sequence shown here is derived from an EMBL/GenBank/DDBJ whole genome shotgun (WGS) entry which is preliminary data.</text>
</comment>
<dbReference type="SMART" id="SM00847">
    <property type="entry name" value="HA2"/>
    <property type="match status" value="1"/>
</dbReference>
<organism evidence="13 14">
    <name type="scientific">Scheffersomyces spartinae</name>
    <dbReference type="NCBI Taxonomy" id="45513"/>
    <lineage>
        <taxon>Eukaryota</taxon>
        <taxon>Fungi</taxon>
        <taxon>Dikarya</taxon>
        <taxon>Ascomycota</taxon>
        <taxon>Saccharomycotina</taxon>
        <taxon>Pichiomycetes</taxon>
        <taxon>Debaryomycetaceae</taxon>
        <taxon>Scheffersomyces</taxon>
    </lineage>
</organism>
<comment type="similarity">
    <text evidence="8">Belongs to the DEAD box helicase family. DEAH subfamily. PRP16 sub-subfamily.</text>
</comment>